<accession>A0AAU6PTF0</accession>
<comment type="catalytic activity">
    <reaction evidence="8 9">
        <text>a ubiquinone + NADH + 5 H(+)(in) = a ubiquinol + NAD(+) + 4 H(+)(out)</text>
        <dbReference type="Rhea" id="RHEA:29091"/>
        <dbReference type="Rhea" id="RHEA-COMP:9565"/>
        <dbReference type="Rhea" id="RHEA-COMP:9566"/>
        <dbReference type="ChEBI" id="CHEBI:15378"/>
        <dbReference type="ChEBI" id="CHEBI:16389"/>
        <dbReference type="ChEBI" id="CHEBI:17976"/>
        <dbReference type="ChEBI" id="CHEBI:57540"/>
        <dbReference type="ChEBI" id="CHEBI:57945"/>
        <dbReference type="EC" id="7.1.1.2"/>
    </reaction>
</comment>
<keyword evidence="9" id="KW-0249">Electron transport</keyword>
<sequence length="114" mass="13182">MFFTLILSFLISLILIILNSVIAKKSFNDREKPSPFECGFDPKSTARVPFSLRFYLIALIFLIFDVEITLILPIPLLTQTVNLTAVLFLSCFFLFILILGLFHEWNESALDWDF</sequence>
<evidence type="ECO:0000256" key="6">
    <source>
        <dbReference type="ARBA" id="ARBA00022989"/>
    </source>
</evidence>
<evidence type="ECO:0000256" key="2">
    <source>
        <dbReference type="ARBA" id="ARBA00008472"/>
    </source>
</evidence>
<evidence type="ECO:0000256" key="3">
    <source>
        <dbReference type="ARBA" id="ARBA00021007"/>
    </source>
</evidence>
<geneLocation type="mitochondrion" evidence="11"/>
<evidence type="ECO:0000256" key="9">
    <source>
        <dbReference type="RuleBase" id="RU003640"/>
    </source>
</evidence>
<keyword evidence="9" id="KW-0679">Respiratory chain</keyword>
<keyword evidence="6 9" id="KW-1133">Transmembrane helix</keyword>
<evidence type="ECO:0000256" key="1">
    <source>
        <dbReference type="ARBA" id="ARBA00004370"/>
    </source>
</evidence>
<comment type="function">
    <text evidence="9">Core subunit of the mitochondrial membrane respiratory chain NADH dehydrogenase (Complex I) which catalyzes electron transfer from NADH through the respiratory chain, using ubiquinone as an electron acceptor. Essential for the catalytic activity of complex I.</text>
</comment>
<dbReference type="PANTHER" id="PTHR11058:SF9">
    <property type="entry name" value="NADH-UBIQUINONE OXIDOREDUCTASE CHAIN 3"/>
    <property type="match status" value="1"/>
</dbReference>
<dbReference type="InterPro" id="IPR000440">
    <property type="entry name" value="NADH_UbQ/plastoQ_OxRdtase_su3"/>
</dbReference>
<dbReference type="Gene3D" id="1.20.58.1610">
    <property type="entry name" value="NADH:ubiquinone/plastoquinone oxidoreductase, chain 3"/>
    <property type="match status" value="1"/>
</dbReference>
<dbReference type="GO" id="GO:0030964">
    <property type="term" value="C:NADH dehydrogenase complex"/>
    <property type="evidence" value="ECO:0007669"/>
    <property type="project" value="TreeGrafter"/>
</dbReference>
<dbReference type="InterPro" id="IPR038430">
    <property type="entry name" value="NDAH_ubi_oxred_su3_sf"/>
</dbReference>
<dbReference type="GO" id="GO:0008137">
    <property type="term" value="F:NADH dehydrogenase (ubiquinone) activity"/>
    <property type="evidence" value="ECO:0007669"/>
    <property type="project" value="UniProtKB-UniRule"/>
</dbReference>
<feature type="chain" id="PRO_5043526054" description="NADH-ubiquinone oxidoreductase chain 3" evidence="10">
    <location>
        <begin position="24"/>
        <end position="114"/>
    </location>
</feature>
<feature type="transmembrane region" description="Helical" evidence="9">
    <location>
        <begin position="81"/>
        <end position="102"/>
    </location>
</feature>
<comment type="subcellular location">
    <subcellularLocation>
        <location evidence="1">Membrane</location>
    </subcellularLocation>
    <subcellularLocation>
        <location evidence="9">Mitochondrion membrane</location>
        <topology evidence="9">Multi-pass membrane protein</topology>
    </subcellularLocation>
</comment>
<keyword evidence="7 9" id="KW-0472">Membrane</keyword>
<keyword evidence="9 11" id="KW-0496">Mitochondrion</keyword>
<reference evidence="11" key="1">
    <citation type="submission" date="2023-04" db="EMBL/GenBank/DDBJ databases">
        <title>The complete mitochondrial genome of Homidia pseudokoreana and molecular comparison among genus Homidia.</title>
        <authorList>
            <person name="Lee I."/>
            <person name="Park K.-H."/>
        </authorList>
    </citation>
    <scope>NUCLEOTIDE SEQUENCE</scope>
</reference>
<keyword evidence="9" id="KW-0830">Ubiquinone</keyword>
<keyword evidence="10" id="KW-0732">Signal</keyword>
<proteinExistence type="inferred from homology"/>
<keyword evidence="9" id="KW-1278">Translocase</keyword>
<organism evidence="11">
    <name type="scientific">Homidia sp</name>
    <dbReference type="NCBI Taxonomy" id="3054010"/>
    <lineage>
        <taxon>Eukaryota</taxon>
        <taxon>Metazoa</taxon>
        <taxon>Ecdysozoa</taxon>
        <taxon>Arthropoda</taxon>
        <taxon>Hexapoda</taxon>
        <taxon>Collembola</taxon>
        <taxon>Entomobryomorpha</taxon>
        <taxon>Entomobryoidea</taxon>
        <taxon>Entomobryidae</taxon>
        <taxon>Entomobryinae</taxon>
        <taxon>Homidia</taxon>
    </lineage>
</organism>
<keyword evidence="5 9" id="KW-0812">Transmembrane</keyword>
<feature type="transmembrane region" description="Helical" evidence="9">
    <location>
        <begin position="54"/>
        <end position="74"/>
    </location>
</feature>
<dbReference type="EC" id="7.1.1.2" evidence="9"/>
<dbReference type="GO" id="GO:0031966">
    <property type="term" value="C:mitochondrial membrane"/>
    <property type="evidence" value="ECO:0007669"/>
    <property type="project" value="UniProtKB-SubCell"/>
</dbReference>
<keyword evidence="4 9" id="KW-0813">Transport</keyword>
<evidence type="ECO:0000256" key="8">
    <source>
        <dbReference type="ARBA" id="ARBA00049551"/>
    </source>
</evidence>
<comment type="similarity">
    <text evidence="2 9">Belongs to the complex I subunit 3 family.</text>
</comment>
<protein>
    <recommendedName>
        <fullName evidence="3 9">NADH-ubiquinone oxidoreductase chain 3</fullName>
        <ecNumber evidence="9">7.1.1.2</ecNumber>
    </recommendedName>
</protein>
<dbReference type="Pfam" id="PF00507">
    <property type="entry name" value="Oxidored_q4"/>
    <property type="match status" value="1"/>
</dbReference>
<evidence type="ECO:0000256" key="5">
    <source>
        <dbReference type="ARBA" id="ARBA00022692"/>
    </source>
</evidence>
<feature type="signal peptide" evidence="10">
    <location>
        <begin position="1"/>
        <end position="23"/>
    </location>
</feature>
<evidence type="ECO:0000313" key="11">
    <source>
        <dbReference type="EMBL" id="WXX18192.1"/>
    </source>
</evidence>
<evidence type="ECO:0000256" key="7">
    <source>
        <dbReference type="ARBA" id="ARBA00023136"/>
    </source>
</evidence>
<name>A0AAU6PTF0_9HEXA</name>
<keyword evidence="9" id="KW-0520">NAD</keyword>
<dbReference type="PANTHER" id="PTHR11058">
    <property type="entry name" value="NADH-UBIQUINONE OXIDOREDUCTASE CHAIN 3"/>
    <property type="match status" value="1"/>
</dbReference>
<gene>
    <name evidence="11" type="primary">ND3</name>
</gene>
<dbReference type="AlphaFoldDB" id="A0AAU6PTF0"/>
<dbReference type="EMBL" id="OQ852481">
    <property type="protein sequence ID" value="WXX18192.1"/>
    <property type="molecule type" value="Genomic_DNA"/>
</dbReference>
<evidence type="ECO:0000256" key="4">
    <source>
        <dbReference type="ARBA" id="ARBA00022448"/>
    </source>
</evidence>
<evidence type="ECO:0000256" key="10">
    <source>
        <dbReference type="SAM" id="SignalP"/>
    </source>
</evidence>